<dbReference type="RefSeq" id="WP_085755923.1">
    <property type="nucleotide sequence ID" value="NZ_CP021023.1"/>
</dbReference>
<accession>A0A1W6LNA7</accession>
<evidence type="ECO:0000313" key="1">
    <source>
        <dbReference type="EMBL" id="ARN57259.1"/>
    </source>
</evidence>
<keyword evidence="2" id="KW-1185">Reference proteome</keyword>
<reference evidence="2" key="1">
    <citation type="submission" date="2017-04" db="EMBL/GenBank/DDBJ databases">
        <title>Comparative genomics and description of representatives of a novel lineage of planctomycetes thriving in anoxic sediments.</title>
        <authorList>
            <person name="Spring S."/>
            <person name="Bunk B."/>
            <person name="Sproer C."/>
        </authorList>
    </citation>
    <scope>NUCLEOTIDE SEQUENCE [LARGE SCALE GENOMIC DNA]</scope>
    <source>
        <strain evidence="2">ST-PulAB-D4</strain>
    </source>
</reference>
<dbReference type="KEGG" id="pbp:STSP1_01658"/>
<dbReference type="Proteomes" id="UP000193334">
    <property type="component" value="Chromosome"/>
</dbReference>
<proteinExistence type="predicted"/>
<organism evidence="1 2">
    <name type="scientific">Sedimentisphaera salicampi</name>
    <dbReference type="NCBI Taxonomy" id="1941349"/>
    <lineage>
        <taxon>Bacteria</taxon>
        <taxon>Pseudomonadati</taxon>
        <taxon>Planctomycetota</taxon>
        <taxon>Phycisphaerae</taxon>
        <taxon>Sedimentisphaerales</taxon>
        <taxon>Sedimentisphaeraceae</taxon>
        <taxon>Sedimentisphaera</taxon>
    </lineage>
</organism>
<dbReference type="AlphaFoldDB" id="A0A1W6LNA7"/>
<dbReference type="EMBL" id="CP021023">
    <property type="protein sequence ID" value="ARN57259.1"/>
    <property type="molecule type" value="Genomic_DNA"/>
</dbReference>
<sequence length="151" mass="17295">MCSLEKKIKSLLSDFIEVAKLAETKIPEKSINYEILKKQCHPPNKLPKNEMAVYIFFWGDSCLKVGKAGPNSQARYTSQHYNPGRANSNLARSILKNKSDLNLAHLNRENVGDWIKNETVRVNFRLNAELGNRTLSLMETFIQCRLKPRFG</sequence>
<evidence type="ECO:0000313" key="2">
    <source>
        <dbReference type="Proteomes" id="UP000193334"/>
    </source>
</evidence>
<gene>
    <name evidence="1" type="ORF">STSP1_01658</name>
</gene>
<evidence type="ECO:0008006" key="3">
    <source>
        <dbReference type="Google" id="ProtNLM"/>
    </source>
</evidence>
<name>A0A1W6LNA7_9BACT</name>
<protein>
    <recommendedName>
        <fullName evidence="3">GIY-YIG domain-containing protein</fullName>
    </recommendedName>
</protein>